<dbReference type="CTD" id="20205748"/>
<dbReference type="AlphaFoldDB" id="T1FA99"/>
<evidence type="ECO:0000313" key="3">
    <source>
        <dbReference type="EnsemblMetazoa" id="HelroP176188"/>
    </source>
</evidence>
<dbReference type="STRING" id="6412.T1FA99"/>
<protein>
    <submittedName>
        <fullName evidence="2 3">Uncharacterized protein</fullName>
    </submittedName>
</protein>
<proteinExistence type="predicted"/>
<reference evidence="2 4" key="2">
    <citation type="journal article" date="2013" name="Nature">
        <title>Insights into bilaterian evolution from three spiralian genomes.</title>
        <authorList>
            <person name="Simakov O."/>
            <person name="Marletaz F."/>
            <person name="Cho S.J."/>
            <person name="Edsinger-Gonzales E."/>
            <person name="Havlak P."/>
            <person name="Hellsten U."/>
            <person name="Kuo D.H."/>
            <person name="Larsson T."/>
            <person name="Lv J."/>
            <person name="Arendt D."/>
            <person name="Savage R."/>
            <person name="Osoegawa K."/>
            <person name="de Jong P."/>
            <person name="Grimwood J."/>
            <person name="Chapman J.A."/>
            <person name="Shapiro H."/>
            <person name="Aerts A."/>
            <person name="Otillar R.P."/>
            <person name="Terry A.Y."/>
            <person name="Boore J.L."/>
            <person name="Grigoriev I.V."/>
            <person name="Lindberg D.R."/>
            <person name="Seaver E.C."/>
            <person name="Weisblat D.A."/>
            <person name="Putnam N.H."/>
            <person name="Rokhsar D.S."/>
        </authorList>
    </citation>
    <scope>NUCLEOTIDE SEQUENCE</scope>
</reference>
<keyword evidence="4" id="KW-1185">Reference proteome</keyword>
<gene>
    <name evidence="3" type="primary">20205748</name>
    <name evidence="2" type="ORF">HELRODRAFT_176188</name>
</gene>
<evidence type="ECO:0000313" key="2">
    <source>
        <dbReference type="EMBL" id="ESO00319.1"/>
    </source>
</evidence>
<dbReference type="EMBL" id="AMQM01005568">
    <property type="status" value="NOT_ANNOTATED_CDS"/>
    <property type="molecule type" value="Genomic_DNA"/>
</dbReference>
<dbReference type="GeneID" id="20205748"/>
<name>T1FA99_HELRO</name>
<dbReference type="EMBL" id="KB096983">
    <property type="protein sequence ID" value="ESO00319.1"/>
    <property type="molecule type" value="Genomic_DNA"/>
</dbReference>
<dbReference type="Proteomes" id="UP000015101">
    <property type="component" value="Unassembled WGS sequence"/>
</dbReference>
<dbReference type="KEGG" id="hro:HELRODRAFT_176188"/>
<dbReference type="HOGENOM" id="CLU_614339_0_0_1"/>
<reference evidence="3" key="3">
    <citation type="submission" date="2015-06" db="UniProtKB">
        <authorList>
            <consortium name="EnsemblMetazoa"/>
        </authorList>
    </citation>
    <scope>IDENTIFICATION</scope>
</reference>
<evidence type="ECO:0000313" key="4">
    <source>
        <dbReference type="Proteomes" id="UP000015101"/>
    </source>
</evidence>
<reference evidence="4" key="1">
    <citation type="submission" date="2012-12" db="EMBL/GenBank/DDBJ databases">
        <authorList>
            <person name="Hellsten U."/>
            <person name="Grimwood J."/>
            <person name="Chapman J.A."/>
            <person name="Shapiro H."/>
            <person name="Aerts A."/>
            <person name="Otillar R.P."/>
            <person name="Terry A.Y."/>
            <person name="Boore J.L."/>
            <person name="Simakov O."/>
            <person name="Marletaz F."/>
            <person name="Cho S.-J."/>
            <person name="Edsinger-Gonzales E."/>
            <person name="Havlak P."/>
            <person name="Kuo D.-H."/>
            <person name="Larsson T."/>
            <person name="Lv J."/>
            <person name="Arendt D."/>
            <person name="Savage R."/>
            <person name="Osoegawa K."/>
            <person name="de Jong P."/>
            <person name="Lindberg D.R."/>
            <person name="Seaver E.C."/>
            <person name="Weisblat D.A."/>
            <person name="Putnam N.H."/>
            <person name="Grigoriev I.V."/>
            <person name="Rokhsar D.S."/>
        </authorList>
    </citation>
    <scope>NUCLEOTIDE SEQUENCE</scope>
</reference>
<dbReference type="RefSeq" id="XP_009021753.1">
    <property type="nucleotide sequence ID" value="XM_009023505.1"/>
</dbReference>
<feature type="compositionally biased region" description="Polar residues" evidence="1">
    <location>
        <begin position="314"/>
        <end position="332"/>
    </location>
</feature>
<dbReference type="InParanoid" id="T1FA99"/>
<feature type="region of interest" description="Disordered" evidence="1">
    <location>
        <begin position="314"/>
        <end position="337"/>
    </location>
</feature>
<dbReference type="OrthoDB" id="10051637at2759"/>
<accession>T1FA99</accession>
<sequence length="446" mass="49998">MTALQLWRLGAAMKSLLLSPKNGEMKIKFTVRIWNVRSLWQAGTFAMLKKELESNQARHVNGRGGRGEHRGILHGVDENSTIGAQRKENVMPIDLVYQLPSNVTNIGSHSEFVDKIQKSILKVHQLAREHLKATAMYRKLRYDTKVTTLNLKPREKVWYLYPKAKEGRSPKWISPYVGPYTVKRLIPPCNVVIRKSCKSKPLVVHVYRNGTVHVMWEEDAEEEPAATRGEMYGSNEARNCAGQRVKSRQRCELTARLLPGFDMGQGTRELPGKEKLVAKARKVVKQFLVFDSLSPMEPSVEKCLDPEITVSHGKQSTAAVSSDTKNAESQTENLEEVPSKLSAINHTENLGGARSEFPATSQESGAMMHDKACTEVADGLFLVEHKMKTNALQSNWENGFAEMDEWEPVIEDRREGRCSSNVVLMTPNVLVDQDSGSNASSPCQKK</sequence>
<organism evidence="3 4">
    <name type="scientific">Helobdella robusta</name>
    <name type="common">Californian leech</name>
    <dbReference type="NCBI Taxonomy" id="6412"/>
    <lineage>
        <taxon>Eukaryota</taxon>
        <taxon>Metazoa</taxon>
        <taxon>Spiralia</taxon>
        <taxon>Lophotrochozoa</taxon>
        <taxon>Annelida</taxon>
        <taxon>Clitellata</taxon>
        <taxon>Hirudinea</taxon>
        <taxon>Rhynchobdellida</taxon>
        <taxon>Glossiphoniidae</taxon>
        <taxon>Helobdella</taxon>
    </lineage>
</organism>
<evidence type="ECO:0000256" key="1">
    <source>
        <dbReference type="SAM" id="MobiDB-lite"/>
    </source>
</evidence>
<dbReference type="EnsemblMetazoa" id="HelroT176188">
    <property type="protein sequence ID" value="HelroP176188"/>
    <property type="gene ID" value="HelroG176188"/>
</dbReference>